<sequence length="408" mass="43009">MGTVVAPLERTPFWPPDRAGVVERLRLTGISAAYCLSFAPSLVLGILTVLLVPLYLPTIGFLIALVVIPATAALAGVHRAVSGALLGEEIPSGYADLGSNPVRRAVGWMRDRARWRDFGFLWFSATGGFLLSLLPVALLTGPVTYAVFLVVDTSWVWALLFVLGGPMLLVWWLVTPALVRARAVAERNILGGSRVAELSRRVEEVEETRSETLDHSAAEIRRIERDLHDGAQARIAAVGMSVGLAEKLIASDPEAAAALLREARESTVSALEDLRAVVRGILPPVLADQGLAGAVEALVIGLPIPVTVALDVPRLPAPIESAAYFAVAECLANTVKHSRAERAFVQGTHDGVRLRLMAGDDGIGGADPAGSGLAGVDRRLAAFDGTMRVDSPPGGGTKVSLEVPCPTG</sequence>
<dbReference type="Proteomes" id="UP001501821">
    <property type="component" value="Unassembled WGS sequence"/>
</dbReference>
<dbReference type="InterPro" id="IPR050482">
    <property type="entry name" value="Sensor_HK_TwoCompSys"/>
</dbReference>
<keyword evidence="9" id="KW-1133">Transmembrane helix</keyword>
<feature type="transmembrane region" description="Helical" evidence="9">
    <location>
        <begin position="154"/>
        <end position="174"/>
    </location>
</feature>
<evidence type="ECO:0000259" key="11">
    <source>
        <dbReference type="Pfam" id="PF13796"/>
    </source>
</evidence>
<dbReference type="InterPro" id="IPR025828">
    <property type="entry name" value="Put_sensor_dom"/>
</dbReference>
<feature type="domain" description="Putative sensor" evidence="11">
    <location>
        <begin position="37"/>
        <end position="190"/>
    </location>
</feature>
<feature type="transmembrane region" description="Helical" evidence="9">
    <location>
        <begin position="119"/>
        <end position="148"/>
    </location>
</feature>
<evidence type="ECO:0000256" key="2">
    <source>
        <dbReference type="ARBA" id="ARBA00012438"/>
    </source>
</evidence>
<keyword evidence="5" id="KW-0547">Nucleotide-binding</keyword>
<protein>
    <recommendedName>
        <fullName evidence="2">histidine kinase</fullName>
        <ecNumber evidence="2">2.7.13.3</ecNumber>
    </recommendedName>
</protein>
<name>A0ABP7ISS1_9ACTN</name>
<keyword evidence="9" id="KW-0812">Transmembrane</keyword>
<keyword evidence="13" id="KW-1185">Reference proteome</keyword>
<dbReference type="SUPFAM" id="SSF55874">
    <property type="entry name" value="ATPase domain of HSP90 chaperone/DNA topoisomerase II/histidine kinase"/>
    <property type="match status" value="1"/>
</dbReference>
<keyword evidence="6" id="KW-0418">Kinase</keyword>
<dbReference type="CDD" id="cd16917">
    <property type="entry name" value="HATPase_UhpB-NarQ-NarX-like"/>
    <property type="match status" value="1"/>
</dbReference>
<accession>A0ABP7ISS1</accession>
<evidence type="ECO:0000256" key="5">
    <source>
        <dbReference type="ARBA" id="ARBA00022741"/>
    </source>
</evidence>
<evidence type="ECO:0000256" key="7">
    <source>
        <dbReference type="ARBA" id="ARBA00022840"/>
    </source>
</evidence>
<dbReference type="PANTHER" id="PTHR24421:SF10">
    <property type="entry name" value="NITRATE_NITRITE SENSOR PROTEIN NARQ"/>
    <property type="match status" value="1"/>
</dbReference>
<dbReference type="Gene3D" id="3.30.565.10">
    <property type="entry name" value="Histidine kinase-like ATPase, C-terminal domain"/>
    <property type="match status" value="1"/>
</dbReference>
<feature type="domain" description="Signal transduction histidine kinase subgroup 3 dimerisation and phosphoacceptor" evidence="10">
    <location>
        <begin position="221"/>
        <end position="285"/>
    </location>
</feature>
<feature type="transmembrane region" description="Helical" evidence="9">
    <location>
        <begin position="32"/>
        <end position="52"/>
    </location>
</feature>
<proteinExistence type="predicted"/>
<dbReference type="Pfam" id="PF13796">
    <property type="entry name" value="Sensor"/>
    <property type="match status" value="1"/>
</dbReference>
<keyword evidence="8" id="KW-0902">Two-component regulatory system</keyword>
<dbReference type="InterPro" id="IPR036890">
    <property type="entry name" value="HATPase_C_sf"/>
</dbReference>
<dbReference type="Pfam" id="PF07730">
    <property type="entry name" value="HisKA_3"/>
    <property type="match status" value="1"/>
</dbReference>
<evidence type="ECO:0000256" key="4">
    <source>
        <dbReference type="ARBA" id="ARBA00022679"/>
    </source>
</evidence>
<evidence type="ECO:0000256" key="9">
    <source>
        <dbReference type="SAM" id="Phobius"/>
    </source>
</evidence>
<keyword evidence="7" id="KW-0067">ATP-binding</keyword>
<dbReference type="Gene3D" id="1.20.5.1930">
    <property type="match status" value="1"/>
</dbReference>
<evidence type="ECO:0000256" key="8">
    <source>
        <dbReference type="ARBA" id="ARBA00023012"/>
    </source>
</evidence>
<organism evidence="12 13">
    <name type="scientific">Nocardioides panacisoli</name>
    <dbReference type="NCBI Taxonomy" id="627624"/>
    <lineage>
        <taxon>Bacteria</taxon>
        <taxon>Bacillati</taxon>
        <taxon>Actinomycetota</taxon>
        <taxon>Actinomycetes</taxon>
        <taxon>Propionibacteriales</taxon>
        <taxon>Nocardioidaceae</taxon>
        <taxon>Nocardioides</taxon>
    </lineage>
</organism>
<evidence type="ECO:0000256" key="6">
    <source>
        <dbReference type="ARBA" id="ARBA00022777"/>
    </source>
</evidence>
<dbReference type="EC" id="2.7.13.3" evidence="2"/>
<gene>
    <name evidence="12" type="ORF">GCM10022242_29180</name>
</gene>
<dbReference type="PANTHER" id="PTHR24421">
    <property type="entry name" value="NITRATE/NITRITE SENSOR PROTEIN NARX-RELATED"/>
    <property type="match status" value="1"/>
</dbReference>
<keyword evidence="9" id="KW-0472">Membrane</keyword>
<reference evidence="13" key="1">
    <citation type="journal article" date="2019" name="Int. J. Syst. Evol. Microbiol.">
        <title>The Global Catalogue of Microorganisms (GCM) 10K type strain sequencing project: providing services to taxonomists for standard genome sequencing and annotation.</title>
        <authorList>
            <consortium name="The Broad Institute Genomics Platform"/>
            <consortium name="The Broad Institute Genome Sequencing Center for Infectious Disease"/>
            <person name="Wu L."/>
            <person name="Ma J."/>
        </authorList>
    </citation>
    <scope>NUCLEOTIDE SEQUENCE [LARGE SCALE GENOMIC DNA]</scope>
    <source>
        <strain evidence="13">JCM 16953</strain>
    </source>
</reference>
<feature type="transmembrane region" description="Helical" evidence="9">
    <location>
        <begin position="58"/>
        <end position="77"/>
    </location>
</feature>
<dbReference type="InterPro" id="IPR011712">
    <property type="entry name" value="Sig_transdc_His_kin_sub3_dim/P"/>
</dbReference>
<dbReference type="EMBL" id="BAABAH010000011">
    <property type="protein sequence ID" value="GAA3826019.1"/>
    <property type="molecule type" value="Genomic_DNA"/>
</dbReference>
<keyword evidence="3" id="KW-0597">Phosphoprotein</keyword>
<dbReference type="RefSeq" id="WP_344776695.1">
    <property type="nucleotide sequence ID" value="NZ_BAABAH010000011.1"/>
</dbReference>
<comment type="caution">
    <text evidence="12">The sequence shown here is derived from an EMBL/GenBank/DDBJ whole genome shotgun (WGS) entry which is preliminary data.</text>
</comment>
<keyword evidence="4" id="KW-0808">Transferase</keyword>
<evidence type="ECO:0000313" key="13">
    <source>
        <dbReference type="Proteomes" id="UP001501821"/>
    </source>
</evidence>
<comment type="catalytic activity">
    <reaction evidence="1">
        <text>ATP + protein L-histidine = ADP + protein N-phospho-L-histidine.</text>
        <dbReference type="EC" id="2.7.13.3"/>
    </reaction>
</comment>
<evidence type="ECO:0000259" key="10">
    <source>
        <dbReference type="Pfam" id="PF07730"/>
    </source>
</evidence>
<evidence type="ECO:0000256" key="1">
    <source>
        <dbReference type="ARBA" id="ARBA00000085"/>
    </source>
</evidence>
<evidence type="ECO:0000313" key="12">
    <source>
        <dbReference type="EMBL" id="GAA3826019.1"/>
    </source>
</evidence>
<evidence type="ECO:0000256" key="3">
    <source>
        <dbReference type="ARBA" id="ARBA00022553"/>
    </source>
</evidence>